<sequence length="31" mass="3654">MAPFVPQWYAALGKTKSRYLLYKDVNRNPLI</sequence>
<dbReference type="Proteomes" id="UP000015105">
    <property type="component" value="Chromosome 2D"/>
</dbReference>
<accession>A0A453BGF6</accession>
<dbReference type="PANTHER" id="PTHR34571">
    <property type="entry name" value="(S)-UREIDOGLYCINE AMINOHYDROLASE"/>
    <property type="match status" value="1"/>
</dbReference>
<name>A0A453BGF6_AEGTS</name>
<dbReference type="InterPro" id="IPR011051">
    <property type="entry name" value="RmlC_Cupin_sf"/>
</dbReference>
<reference evidence="1" key="3">
    <citation type="journal article" date="2017" name="Nature">
        <title>Genome sequence of the progenitor of the wheat D genome Aegilops tauschii.</title>
        <authorList>
            <person name="Luo M.C."/>
            <person name="Gu Y.Q."/>
            <person name="Puiu D."/>
            <person name="Wang H."/>
            <person name="Twardziok S.O."/>
            <person name="Deal K.R."/>
            <person name="Huo N."/>
            <person name="Zhu T."/>
            <person name="Wang L."/>
            <person name="Wang Y."/>
            <person name="McGuire P.E."/>
            <person name="Liu S."/>
            <person name="Long H."/>
            <person name="Ramasamy R.K."/>
            <person name="Rodriguez J.C."/>
            <person name="Van S.L."/>
            <person name="Yuan L."/>
            <person name="Wang Z."/>
            <person name="Xia Z."/>
            <person name="Xiao L."/>
            <person name="Anderson O.D."/>
            <person name="Ouyang S."/>
            <person name="Liang Y."/>
            <person name="Zimin A.V."/>
            <person name="Pertea G."/>
            <person name="Qi P."/>
            <person name="Bennetzen J.L."/>
            <person name="Dai X."/>
            <person name="Dawson M.W."/>
            <person name="Muller H.G."/>
            <person name="Kugler K."/>
            <person name="Rivarola-Duarte L."/>
            <person name="Spannagl M."/>
            <person name="Mayer K.F.X."/>
            <person name="Lu F.H."/>
            <person name="Bevan M.W."/>
            <person name="Leroy P."/>
            <person name="Li P."/>
            <person name="You F.M."/>
            <person name="Sun Q."/>
            <person name="Liu Z."/>
            <person name="Lyons E."/>
            <person name="Wicker T."/>
            <person name="Salzberg S.L."/>
            <person name="Devos K.M."/>
            <person name="Dvorak J."/>
        </authorList>
    </citation>
    <scope>NUCLEOTIDE SEQUENCE [LARGE SCALE GENOMIC DNA]</scope>
    <source>
        <strain evidence="1">cv. AL8/78</strain>
    </source>
</reference>
<reference evidence="1" key="4">
    <citation type="submission" date="2019-03" db="UniProtKB">
        <authorList>
            <consortium name="EnsemblPlants"/>
        </authorList>
    </citation>
    <scope>IDENTIFICATION</scope>
</reference>
<dbReference type="AlphaFoldDB" id="A0A453BGF6"/>
<evidence type="ECO:0000313" key="2">
    <source>
        <dbReference type="Proteomes" id="UP000015105"/>
    </source>
</evidence>
<dbReference type="InterPro" id="IPR017627">
    <property type="entry name" value="UGHY"/>
</dbReference>
<reference evidence="1" key="5">
    <citation type="journal article" date="2021" name="G3 (Bethesda)">
        <title>Aegilops tauschii genome assembly Aet v5.0 features greater sequence contiguity and improved annotation.</title>
        <authorList>
            <person name="Wang L."/>
            <person name="Zhu T."/>
            <person name="Rodriguez J.C."/>
            <person name="Deal K.R."/>
            <person name="Dubcovsky J."/>
            <person name="McGuire P.E."/>
            <person name="Lux T."/>
            <person name="Spannagl M."/>
            <person name="Mayer K.F.X."/>
            <person name="Baldrich P."/>
            <person name="Meyers B.C."/>
            <person name="Huo N."/>
            <person name="Gu Y.Q."/>
            <person name="Zhou H."/>
            <person name="Devos K.M."/>
            <person name="Bennetzen J.L."/>
            <person name="Unver T."/>
            <person name="Budak H."/>
            <person name="Gulick P.J."/>
            <person name="Galiba G."/>
            <person name="Kalapos B."/>
            <person name="Nelson D.R."/>
            <person name="Li P."/>
            <person name="You F.M."/>
            <person name="Luo M.C."/>
            <person name="Dvorak J."/>
        </authorList>
    </citation>
    <scope>NUCLEOTIDE SEQUENCE [LARGE SCALE GENOMIC DNA]</scope>
    <source>
        <strain evidence="1">cv. AL8/78</strain>
    </source>
</reference>
<dbReference type="PANTHER" id="PTHR34571:SF1">
    <property type="entry name" value="(S)-UREIDOGLYCINE AMINOHYDROLASE"/>
    <property type="match status" value="1"/>
</dbReference>
<dbReference type="Gramene" id="AET2Gv20495600.2">
    <property type="protein sequence ID" value="AET2Gv20495600.2"/>
    <property type="gene ID" value="AET2Gv20495600"/>
</dbReference>
<dbReference type="GO" id="GO:0071522">
    <property type="term" value="F:ureidoglycine aminohydrolase activity"/>
    <property type="evidence" value="ECO:0007669"/>
    <property type="project" value="InterPro"/>
</dbReference>
<proteinExistence type="predicted"/>
<reference evidence="2" key="1">
    <citation type="journal article" date="2014" name="Science">
        <title>Ancient hybridizations among the ancestral genomes of bread wheat.</title>
        <authorList>
            <consortium name="International Wheat Genome Sequencing Consortium,"/>
            <person name="Marcussen T."/>
            <person name="Sandve S.R."/>
            <person name="Heier L."/>
            <person name="Spannagl M."/>
            <person name="Pfeifer M."/>
            <person name="Jakobsen K.S."/>
            <person name="Wulff B.B."/>
            <person name="Steuernagel B."/>
            <person name="Mayer K.F."/>
            <person name="Olsen O.A."/>
        </authorList>
    </citation>
    <scope>NUCLEOTIDE SEQUENCE [LARGE SCALE GENOMIC DNA]</scope>
    <source>
        <strain evidence="2">cv. AL8/78</strain>
    </source>
</reference>
<dbReference type="Gene3D" id="2.60.120.10">
    <property type="entry name" value="Jelly Rolls"/>
    <property type="match status" value="1"/>
</dbReference>
<protein>
    <submittedName>
        <fullName evidence="1">Uncharacterized protein</fullName>
    </submittedName>
</protein>
<keyword evidence="2" id="KW-1185">Reference proteome</keyword>
<dbReference type="EnsemblPlants" id="AET2Gv20495600.2">
    <property type="protein sequence ID" value="AET2Gv20495600.2"/>
    <property type="gene ID" value="AET2Gv20495600"/>
</dbReference>
<evidence type="ECO:0000313" key="1">
    <source>
        <dbReference type="EnsemblPlants" id="AET2Gv20495600.2"/>
    </source>
</evidence>
<reference evidence="2" key="2">
    <citation type="journal article" date="2017" name="Nat. Plants">
        <title>The Aegilops tauschii genome reveals multiple impacts of transposons.</title>
        <authorList>
            <person name="Zhao G."/>
            <person name="Zou C."/>
            <person name="Li K."/>
            <person name="Wang K."/>
            <person name="Li T."/>
            <person name="Gao L."/>
            <person name="Zhang X."/>
            <person name="Wang H."/>
            <person name="Yang Z."/>
            <person name="Liu X."/>
            <person name="Jiang W."/>
            <person name="Mao L."/>
            <person name="Kong X."/>
            <person name="Jiao Y."/>
            <person name="Jia J."/>
        </authorList>
    </citation>
    <scope>NUCLEOTIDE SEQUENCE [LARGE SCALE GENOMIC DNA]</scope>
    <source>
        <strain evidence="2">cv. AL8/78</strain>
    </source>
</reference>
<organism evidence="1 2">
    <name type="scientific">Aegilops tauschii subsp. strangulata</name>
    <name type="common">Goatgrass</name>
    <dbReference type="NCBI Taxonomy" id="200361"/>
    <lineage>
        <taxon>Eukaryota</taxon>
        <taxon>Viridiplantae</taxon>
        <taxon>Streptophyta</taxon>
        <taxon>Embryophyta</taxon>
        <taxon>Tracheophyta</taxon>
        <taxon>Spermatophyta</taxon>
        <taxon>Magnoliopsida</taxon>
        <taxon>Liliopsida</taxon>
        <taxon>Poales</taxon>
        <taxon>Poaceae</taxon>
        <taxon>BOP clade</taxon>
        <taxon>Pooideae</taxon>
        <taxon>Triticodae</taxon>
        <taxon>Triticeae</taxon>
        <taxon>Triticinae</taxon>
        <taxon>Aegilops</taxon>
    </lineage>
</organism>
<dbReference type="SUPFAM" id="SSF51182">
    <property type="entry name" value="RmlC-like cupins"/>
    <property type="match status" value="1"/>
</dbReference>
<dbReference type="InterPro" id="IPR014710">
    <property type="entry name" value="RmlC-like_jellyroll"/>
</dbReference>